<name>A0ABY2XM19_9GAMM</name>
<comment type="caution">
    <text evidence="6">The sequence shown here is derived from an EMBL/GenBank/DDBJ whole genome shotgun (WGS) entry which is preliminary data.</text>
</comment>
<dbReference type="Proteomes" id="UP000739180">
    <property type="component" value="Unassembled WGS sequence"/>
</dbReference>
<dbReference type="PROSITE" id="PS00061">
    <property type="entry name" value="ADH_SHORT"/>
    <property type="match status" value="1"/>
</dbReference>
<dbReference type="InterPro" id="IPR020904">
    <property type="entry name" value="Sc_DH/Rdtase_CS"/>
</dbReference>
<dbReference type="Pfam" id="PF13561">
    <property type="entry name" value="adh_short_C2"/>
    <property type="match status" value="1"/>
</dbReference>
<dbReference type="InterPro" id="IPR002347">
    <property type="entry name" value="SDR_fam"/>
</dbReference>
<accession>A0ABY2XM19</accession>
<keyword evidence="5" id="KW-0753">Steroid metabolism</keyword>
<keyword evidence="2" id="KW-0560">Oxidoreductase</keyword>
<dbReference type="NCBIfam" id="NF005559">
    <property type="entry name" value="PRK07231.1"/>
    <property type="match status" value="1"/>
</dbReference>
<sequence length="266" mass="28149">MSNRLADKITVITGATSGIGEATARRFIEEGATVVLAGRSEDKGEALAAELGERAVFKRTDIMSEDDIAALVDFTVDRFGRLDCLFNNAGAGDRTTVDSFDEQEFARIMRLLVGAPAFGIKHAARAMKENGGGSIINNASIAGHRLNQGGYLYSGAKAAVAHMTRLAGAELGEFNIRVNAISPGAVATPIFWGGSQRAQGLSDEENQRKMEKLQANLAKATPLPRSGLADDIAFAAVFLASDEGSFINSHDLVVDGGRIAMFNEKG</sequence>
<evidence type="ECO:0000256" key="4">
    <source>
        <dbReference type="ARBA" id="ARBA00023098"/>
    </source>
</evidence>
<keyword evidence="4" id="KW-0443">Lipid metabolism</keyword>
<proteinExistence type="inferred from homology"/>
<dbReference type="SUPFAM" id="SSF51735">
    <property type="entry name" value="NAD(P)-binding Rossmann-fold domains"/>
    <property type="match status" value="1"/>
</dbReference>
<dbReference type="PANTHER" id="PTHR43180">
    <property type="entry name" value="3-OXOACYL-(ACYL-CARRIER-PROTEIN) REDUCTASE (AFU_ORTHOLOGUE AFUA_6G11210)"/>
    <property type="match status" value="1"/>
</dbReference>
<organism evidence="6 7">
    <name type="scientific">Alloalcanivorax gelatiniphagus</name>
    <dbReference type="NCBI Taxonomy" id="1194167"/>
    <lineage>
        <taxon>Bacteria</taxon>
        <taxon>Pseudomonadati</taxon>
        <taxon>Pseudomonadota</taxon>
        <taxon>Gammaproteobacteria</taxon>
        <taxon>Oceanospirillales</taxon>
        <taxon>Alcanivoracaceae</taxon>
        <taxon>Alloalcanivorax</taxon>
    </lineage>
</organism>
<dbReference type="PANTHER" id="PTHR43180:SF28">
    <property type="entry name" value="NAD(P)-BINDING ROSSMANN-FOLD SUPERFAMILY PROTEIN"/>
    <property type="match status" value="1"/>
</dbReference>
<keyword evidence="7" id="KW-1185">Reference proteome</keyword>
<dbReference type="EMBL" id="VCQT01000029">
    <property type="protein sequence ID" value="TMW12810.1"/>
    <property type="molecule type" value="Genomic_DNA"/>
</dbReference>
<evidence type="ECO:0000256" key="2">
    <source>
        <dbReference type="ARBA" id="ARBA00023002"/>
    </source>
</evidence>
<evidence type="ECO:0000313" key="7">
    <source>
        <dbReference type="Proteomes" id="UP000739180"/>
    </source>
</evidence>
<dbReference type="Gene3D" id="3.40.50.720">
    <property type="entry name" value="NAD(P)-binding Rossmann-like Domain"/>
    <property type="match status" value="1"/>
</dbReference>
<gene>
    <name evidence="6" type="ORF">FGS76_09140</name>
</gene>
<evidence type="ECO:0000256" key="3">
    <source>
        <dbReference type="ARBA" id="ARBA00023027"/>
    </source>
</evidence>
<evidence type="ECO:0000256" key="1">
    <source>
        <dbReference type="ARBA" id="ARBA00006484"/>
    </source>
</evidence>
<protein>
    <submittedName>
        <fullName evidence="6">SDR family oxidoreductase</fullName>
    </submittedName>
</protein>
<evidence type="ECO:0000256" key="5">
    <source>
        <dbReference type="ARBA" id="ARBA00023221"/>
    </source>
</evidence>
<dbReference type="PRINTS" id="PR00080">
    <property type="entry name" value="SDRFAMILY"/>
</dbReference>
<keyword evidence="3" id="KW-0520">NAD</keyword>
<reference evidence="6 7" key="1">
    <citation type="submission" date="2019-05" db="EMBL/GenBank/DDBJ databases">
        <title>Genome of Alcanivorax gelatiniphagus, an oil degrading marine bacteria.</title>
        <authorList>
            <person name="Kwon K.K."/>
        </authorList>
    </citation>
    <scope>NUCLEOTIDE SEQUENCE [LARGE SCALE GENOMIC DNA]</scope>
    <source>
        <strain evidence="6 7">MEBiC 08158</strain>
    </source>
</reference>
<comment type="similarity">
    <text evidence="1">Belongs to the short-chain dehydrogenases/reductases (SDR) family.</text>
</comment>
<dbReference type="InterPro" id="IPR036291">
    <property type="entry name" value="NAD(P)-bd_dom_sf"/>
</dbReference>
<evidence type="ECO:0000313" key="6">
    <source>
        <dbReference type="EMBL" id="TMW12810.1"/>
    </source>
</evidence>
<dbReference type="PRINTS" id="PR00081">
    <property type="entry name" value="GDHRDH"/>
</dbReference>
<dbReference type="RefSeq" id="WP_138772330.1">
    <property type="nucleotide sequence ID" value="NZ_JBHSSX010000040.1"/>
</dbReference>